<evidence type="ECO:0000256" key="1">
    <source>
        <dbReference type="ARBA" id="ARBA00004370"/>
    </source>
</evidence>
<keyword evidence="2" id="KW-0472">Membrane</keyword>
<feature type="chain" id="PRO_5046811388" description="Glycine zipper 2TM domain-containing protein" evidence="3">
    <location>
        <begin position="28"/>
        <end position="196"/>
    </location>
</feature>
<sequence length="196" mass="20439">MNLSRKPLLLPVMAGVIAASATGLAQAGNEKARVVSSTPIYETVSVPREVCRAEQVVVPGRSSGAGAIMGGIAGGAMGNAIGGGSGRAIATVLGVVGGAVLGDRIEGRGPATTQTVQRCQTEYVSEQRPAGYNVVYEYAGRRYSMQTEQAPGRYVNVNVTPSAPAYRPQAGWQQPQPGVIHIDAQPQPRGPGRHWY</sequence>
<evidence type="ECO:0000313" key="5">
    <source>
        <dbReference type="EMBL" id="GLS14052.1"/>
    </source>
</evidence>
<proteinExistence type="predicted"/>
<dbReference type="Pfam" id="PF05433">
    <property type="entry name" value="Rick_17kDa_Anti"/>
    <property type="match status" value="1"/>
</dbReference>
<dbReference type="InterPro" id="IPR008816">
    <property type="entry name" value="Gly_zipper_2TM_dom"/>
</dbReference>
<feature type="signal peptide" evidence="3">
    <location>
        <begin position="1"/>
        <end position="27"/>
    </location>
</feature>
<keyword evidence="6" id="KW-1185">Reference proteome</keyword>
<gene>
    <name evidence="5" type="ORF">GCM10007935_14820</name>
</gene>
<evidence type="ECO:0000313" key="6">
    <source>
        <dbReference type="Proteomes" id="UP001156903"/>
    </source>
</evidence>
<comment type="caution">
    <text evidence="5">The sequence shown here is derived from an EMBL/GenBank/DDBJ whole genome shotgun (WGS) entry which is preliminary data.</text>
</comment>
<dbReference type="PANTHER" id="PTHR35603">
    <property type="match status" value="1"/>
</dbReference>
<dbReference type="InterPro" id="IPR051407">
    <property type="entry name" value="Bact_OM_lipoprot/Surf_antigen"/>
</dbReference>
<feature type="domain" description="Glycine zipper 2TM" evidence="4">
    <location>
        <begin position="65"/>
        <end position="106"/>
    </location>
</feature>
<dbReference type="NCBIfam" id="NF008437">
    <property type="entry name" value="PRK11280.1"/>
    <property type="match status" value="1"/>
</dbReference>
<evidence type="ECO:0000259" key="4">
    <source>
        <dbReference type="Pfam" id="PF05433"/>
    </source>
</evidence>
<evidence type="ECO:0000256" key="2">
    <source>
        <dbReference type="ARBA" id="ARBA00023136"/>
    </source>
</evidence>
<dbReference type="EMBL" id="BSPB01000008">
    <property type="protein sequence ID" value="GLS14052.1"/>
    <property type="molecule type" value="Genomic_DNA"/>
</dbReference>
<dbReference type="RefSeq" id="WP_284307253.1">
    <property type="nucleotide sequence ID" value="NZ_BSPB01000008.1"/>
</dbReference>
<name>A0ABQ6C779_9BURK</name>
<keyword evidence="3" id="KW-0732">Signal</keyword>
<reference evidence="6" key="1">
    <citation type="journal article" date="2019" name="Int. J. Syst. Evol. Microbiol.">
        <title>The Global Catalogue of Microorganisms (GCM) 10K type strain sequencing project: providing services to taxonomists for standard genome sequencing and annotation.</title>
        <authorList>
            <consortium name="The Broad Institute Genomics Platform"/>
            <consortium name="The Broad Institute Genome Sequencing Center for Infectious Disease"/>
            <person name="Wu L."/>
            <person name="Ma J."/>
        </authorList>
    </citation>
    <scope>NUCLEOTIDE SEQUENCE [LARGE SCALE GENOMIC DNA]</scope>
    <source>
        <strain evidence="6">NBRC 109341</strain>
    </source>
</reference>
<evidence type="ECO:0000256" key="3">
    <source>
        <dbReference type="SAM" id="SignalP"/>
    </source>
</evidence>
<dbReference type="Proteomes" id="UP001156903">
    <property type="component" value="Unassembled WGS sequence"/>
</dbReference>
<accession>A0ABQ6C779</accession>
<comment type="subcellular location">
    <subcellularLocation>
        <location evidence="1">Membrane</location>
    </subcellularLocation>
</comment>
<protein>
    <recommendedName>
        <fullName evidence="4">Glycine zipper 2TM domain-containing protein</fullName>
    </recommendedName>
</protein>
<organism evidence="5 6">
    <name type="scientific">Hydrogenophaga electricum</name>
    <dbReference type="NCBI Taxonomy" id="1230953"/>
    <lineage>
        <taxon>Bacteria</taxon>
        <taxon>Pseudomonadati</taxon>
        <taxon>Pseudomonadota</taxon>
        <taxon>Betaproteobacteria</taxon>
        <taxon>Burkholderiales</taxon>
        <taxon>Comamonadaceae</taxon>
        <taxon>Hydrogenophaga</taxon>
    </lineage>
</organism>
<dbReference type="PANTHER" id="PTHR35603:SF2">
    <property type="entry name" value="OUTER MEMBRANE LIPOPROTEIN"/>
    <property type="match status" value="1"/>
</dbReference>